<gene>
    <name evidence="1" type="ORF">AVEN_212965_1</name>
</gene>
<reference evidence="1 2" key="1">
    <citation type="journal article" date="2019" name="Sci. Rep.">
        <title>Orb-weaving spider Araneus ventricosus genome elucidates the spidroin gene catalogue.</title>
        <authorList>
            <person name="Kono N."/>
            <person name="Nakamura H."/>
            <person name="Ohtoshi R."/>
            <person name="Moran D.A.P."/>
            <person name="Shinohara A."/>
            <person name="Yoshida Y."/>
            <person name="Fujiwara M."/>
            <person name="Mori M."/>
            <person name="Tomita M."/>
            <person name="Arakawa K."/>
        </authorList>
    </citation>
    <scope>NUCLEOTIDE SEQUENCE [LARGE SCALE GENOMIC DNA]</scope>
</reference>
<evidence type="ECO:0000313" key="2">
    <source>
        <dbReference type="Proteomes" id="UP000499080"/>
    </source>
</evidence>
<keyword evidence="2" id="KW-1185">Reference proteome</keyword>
<dbReference type="AlphaFoldDB" id="A0A4Y2QGW3"/>
<name>A0A4Y2QGW3_ARAVE</name>
<accession>A0A4Y2QGW3</accession>
<sequence length="66" mass="7212">LGTMALKKDSPSIKGAGTEQTEIYFEVVNKFVETGCICDQRKGHTCRPSVCDGVVERVKEAGPKRL</sequence>
<protein>
    <submittedName>
        <fullName evidence="1">Uncharacterized protein</fullName>
    </submittedName>
</protein>
<organism evidence="1 2">
    <name type="scientific">Araneus ventricosus</name>
    <name type="common">Orbweaver spider</name>
    <name type="synonym">Epeira ventricosa</name>
    <dbReference type="NCBI Taxonomy" id="182803"/>
    <lineage>
        <taxon>Eukaryota</taxon>
        <taxon>Metazoa</taxon>
        <taxon>Ecdysozoa</taxon>
        <taxon>Arthropoda</taxon>
        <taxon>Chelicerata</taxon>
        <taxon>Arachnida</taxon>
        <taxon>Araneae</taxon>
        <taxon>Araneomorphae</taxon>
        <taxon>Entelegynae</taxon>
        <taxon>Araneoidea</taxon>
        <taxon>Araneidae</taxon>
        <taxon>Araneus</taxon>
    </lineage>
</organism>
<dbReference type="EMBL" id="BGPR01221046">
    <property type="protein sequence ID" value="GBN62532.1"/>
    <property type="molecule type" value="Genomic_DNA"/>
</dbReference>
<feature type="non-terminal residue" evidence="1">
    <location>
        <position position="1"/>
    </location>
</feature>
<proteinExistence type="predicted"/>
<comment type="caution">
    <text evidence="1">The sequence shown here is derived from an EMBL/GenBank/DDBJ whole genome shotgun (WGS) entry which is preliminary data.</text>
</comment>
<dbReference type="Proteomes" id="UP000499080">
    <property type="component" value="Unassembled WGS sequence"/>
</dbReference>
<evidence type="ECO:0000313" key="1">
    <source>
        <dbReference type="EMBL" id="GBN62532.1"/>
    </source>
</evidence>